<dbReference type="InterPro" id="IPR017972">
    <property type="entry name" value="Cyt_P450_CS"/>
</dbReference>
<dbReference type="CDD" id="cd20625">
    <property type="entry name" value="CYP164-like"/>
    <property type="match status" value="1"/>
</dbReference>
<dbReference type="RefSeq" id="WP_007923086.1">
    <property type="nucleotide sequence ID" value="NZ_ADVG01000005.1"/>
</dbReference>
<dbReference type="EMBL" id="ADVG01000005">
    <property type="protein sequence ID" value="EFH80475.1"/>
    <property type="molecule type" value="Genomic_DNA"/>
</dbReference>
<comment type="similarity">
    <text evidence="1 7">Belongs to the cytochrome P450 family.</text>
</comment>
<keyword evidence="8" id="KW-0175">Coiled coil</keyword>
<dbReference type="PANTHER" id="PTHR46696">
    <property type="entry name" value="P450, PUTATIVE (EUROFUNG)-RELATED"/>
    <property type="match status" value="1"/>
</dbReference>
<dbReference type="PRINTS" id="PR00385">
    <property type="entry name" value="P450"/>
</dbReference>
<dbReference type="PROSITE" id="PS00086">
    <property type="entry name" value="CYTOCHROME_P450"/>
    <property type="match status" value="1"/>
</dbReference>
<reference evidence="9 10" key="1">
    <citation type="journal article" date="2011" name="Stand. Genomic Sci.">
        <title>Non-contiguous finished genome sequence and contextual data of the filamentous soil bacterium Ktedonobacter racemifer type strain (SOSP1-21).</title>
        <authorList>
            <person name="Chang Y.J."/>
            <person name="Land M."/>
            <person name="Hauser L."/>
            <person name="Chertkov O."/>
            <person name="Del Rio T.G."/>
            <person name="Nolan M."/>
            <person name="Copeland A."/>
            <person name="Tice H."/>
            <person name="Cheng J.F."/>
            <person name="Lucas S."/>
            <person name="Han C."/>
            <person name="Goodwin L."/>
            <person name="Pitluck S."/>
            <person name="Ivanova N."/>
            <person name="Ovchinikova G."/>
            <person name="Pati A."/>
            <person name="Chen A."/>
            <person name="Palaniappan K."/>
            <person name="Mavromatis K."/>
            <person name="Liolios K."/>
            <person name="Brettin T."/>
            <person name="Fiebig A."/>
            <person name="Rohde M."/>
            <person name="Abt B."/>
            <person name="Goker M."/>
            <person name="Detter J.C."/>
            <person name="Woyke T."/>
            <person name="Bristow J."/>
            <person name="Eisen J.A."/>
            <person name="Markowitz V."/>
            <person name="Hugenholtz P."/>
            <person name="Kyrpides N.C."/>
            <person name="Klenk H.P."/>
            <person name="Lapidus A."/>
        </authorList>
    </citation>
    <scope>NUCLEOTIDE SEQUENCE [LARGE SCALE GENOMIC DNA]</scope>
    <source>
        <strain evidence="10">DSM 44963</strain>
    </source>
</reference>
<evidence type="ECO:0000313" key="9">
    <source>
        <dbReference type="EMBL" id="EFH80475.1"/>
    </source>
</evidence>
<keyword evidence="2 7" id="KW-0349">Heme</keyword>
<evidence type="ECO:0000313" key="10">
    <source>
        <dbReference type="Proteomes" id="UP000004508"/>
    </source>
</evidence>
<gene>
    <name evidence="9" type="ORF">Krac_1080</name>
</gene>
<dbReference type="GO" id="GO:0004497">
    <property type="term" value="F:monooxygenase activity"/>
    <property type="evidence" value="ECO:0007669"/>
    <property type="project" value="UniProtKB-KW"/>
</dbReference>
<dbReference type="Proteomes" id="UP000004508">
    <property type="component" value="Unassembled WGS sequence"/>
</dbReference>
<dbReference type="STRING" id="485913.Krac_1080"/>
<keyword evidence="6 7" id="KW-0503">Monooxygenase</keyword>
<name>D6U664_KTERA</name>
<dbReference type="GO" id="GO:0005506">
    <property type="term" value="F:iron ion binding"/>
    <property type="evidence" value="ECO:0007669"/>
    <property type="project" value="InterPro"/>
</dbReference>
<evidence type="ECO:0000256" key="3">
    <source>
        <dbReference type="ARBA" id="ARBA00022723"/>
    </source>
</evidence>
<evidence type="ECO:0000256" key="7">
    <source>
        <dbReference type="RuleBase" id="RU000461"/>
    </source>
</evidence>
<sequence length="411" mass="46582">MSQETILREIYDAANRANPYPLWAQLRQTPVCWQEDGPDERGTYVVSTYREIEALLHDPRISSDLRNCAQTGGRPRTTMDPYRFINLDPPEHDRLRRLAMCHFGPPERSEYLEQLRPEMLRIVTMLLDQVRGQRQIDFVERFAYPLPVTVICRILGVPREDEPQFHVWAEAIVANASGSSKEQRRQLEQAQSDLNQYMAELVERHRELPGDDMLSRMATDTGPEGRMADSYLVATAALLLVAGHETTVNLLGNGMLTLLRHPTMFDRLRDAPDLIPATVEELLRYEPPVQFLVSRTTLDEIALAGTTIPKGVRVTLALAAGNRDPARFPDPDRFDPERRDNEHLGFGSGIHICFGAPLARIETQIALTELVRRLEKPRLVVDPPPYRPSPSLRGPEHLLIKVDGVAKARSI</sequence>
<dbReference type="FunFam" id="1.10.630.10:FF:000018">
    <property type="entry name" value="Cytochrome P450 monooxygenase"/>
    <property type="match status" value="1"/>
</dbReference>
<evidence type="ECO:0000256" key="5">
    <source>
        <dbReference type="ARBA" id="ARBA00023004"/>
    </source>
</evidence>
<dbReference type="InterPro" id="IPR036396">
    <property type="entry name" value="Cyt_P450_sf"/>
</dbReference>
<dbReference type="InterPro" id="IPR002397">
    <property type="entry name" value="Cyt_P450_B"/>
</dbReference>
<dbReference type="OrthoDB" id="142769at2"/>
<evidence type="ECO:0000256" key="4">
    <source>
        <dbReference type="ARBA" id="ARBA00023002"/>
    </source>
</evidence>
<dbReference type="PANTHER" id="PTHR46696:SF1">
    <property type="entry name" value="CYTOCHROME P450 YJIB-RELATED"/>
    <property type="match status" value="1"/>
</dbReference>
<feature type="coiled-coil region" evidence="8">
    <location>
        <begin position="173"/>
        <end position="207"/>
    </location>
</feature>
<evidence type="ECO:0000256" key="2">
    <source>
        <dbReference type="ARBA" id="ARBA00022617"/>
    </source>
</evidence>
<evidence type="ECO:0000256" key="6">
    <source>
        <dbReference type="ARBA" id="ARBA00023033"/>
    </source>
</evidence>
<dbReference type="InterPro" id="IPR001128">
    <property type="entry name" value="Cyt_P450"/>
</dbReference>
<protein>
    <submittedName>
        <fullName evidence="9">Cytochrome P450</fullName>
    </submittedName>
</protein>
<dbReference type="Gene3D" id="1.10.630.10">
    <property type="entry name" value="Cytochrome P450"/>
    <property type="match status" value="1"/>
</dbReference>
<keyword evidence="5 7" id="KW-0408">Iron</keyword>
<comment type="caution">
    <text evidence="9">The sequence shown here is derived from an EMBL/GenBank/DDBJ whole genome shotgun (WGS) entry which is preliminary data.</text>
</comment>
<dbReference type="PRINTS" id="PR00359">
    <property type="entry name" value="BP450"/>
</dbReference>
<dbReference type="GO" id="GO:0016705">
    <property type="term" value="F:oxidoreductase activity, acting on paired donors, with incorporation or reduction of molecular oxygen"/>
    <property type="evidence" value="ECO:0007669"/>
    <property type="project" value="InterPro"/>
</dbReference>
<dbReference type="InParanoid" id="D6U664"/>
<evidence type="ECO:0000256" key="8">
    <source>
        <dbReference type="SAM" id="Coils"/>
    </source>
</evidence>
<dbReference type="AlphaFoldDB" id="D6U664"/>
<dbReference type="SUPFAM" id="SSF48264">
    <property type="entry name" value="Cytochrome P450"/>
    <property type="match status" value="1"/>
</dbReference>
<keyword evidence="10" id="KW-1185">Reference proteome</keyword>
<accession>D6U664</accession>
<keyword evidence="4 7" id="KW-0560">Oxidoreductase</keyword>
<proteinExistence type="inferred from homology"/>
<dbReference type="GO" id="GO:0020037">
    <property type="term" value="F:heme binding"/>
    <property type="evidence" value="ECO:0007669"/>
    <property type="project" value="InterPro"/>
</dbReference>
<organism evidence="9 10">
    <name type="scientific">Ktedonobacter racemifer DSM 44963</name>
    <dbReference type="NCBI Taxonomy" id="485913"/>
    <lineage>
        <taxon>Bacteria</taxon>
        <taxon>Bacillati</taxon>
        <taxon>Chloroflexota</taxon>
        <taxon>Ktedonobacteria</taxon>
        <taxon>Ktedonobacterales</taxon>
        <taxon>Ktedonobacteraceae</taxon>
        <taxon>Ktedonobacter</taxon>
    </lineage>
</organism>
<dbReference type="Pfam" id="PF00067">
    <property type="entry name" value="p450"/>
    <property type="match status" value="1"/>
</dbReference>
<keyword evidence="3 7" id="KW-0479">Metal-binding</keyword>
<evidence type="ECO:0000256" key="1">
    <source>
        <dbReference type="ARBA" id="ARBA00010617"/>
    </source>
</evidence>
<dbReference type="eggNOG" id="COG2124">
    <property type="taxonomic scope" value="Bacteria"/>
</dbReference>